<dbReference type="WBParaSite" id="MBELARI_LOCUS15843">
    <property type="protein sequence ID" value="MBELARI_LOCUS15843"/>
    <property type="gene ID" value="MBELARI_LOCUS15843"/>
</dbReference>
<keyword evidence="1" id="KW-1185">Reference proteome</keyword>
<protein>
    <submittedName>
        <fullName evidence="2">Uncharacterized protein</fullName>
    </submittedName>
</protein>
<dbReference type="Proteomes" id="UP000887575">
    <property type="component" value="Unassembled WGS sequence"/>
</dbReference>
<name>A0AAF3EP47_9BILA</name>
<organism evidence="1 2">
    <name type="scientific">Mesorhabditis belari</name>
    <dbReference type="NCBI Taxonomy" id="2138241"/>
    <lineage>
        <taxon>Eukaryota</taxon>
        <taxon>Metazoa</taxon>
        <taxon>Ecdysozoa</taxon>
        <taxon>Nematoda</taxon>
        <taxon>Chromadorea</taxon>
        <taxon>Rhabditida</taxon>
        <taxon>Rhabditina</taxon>
        <taxon>Rhabditomorpha</taxon>
        <taxon>Rhabditoidea</taxon>
        <taxon>Rhabditidae</taxon>
        <taxon>Mesorhabditinae</taxon>
        <taxon>Mesorhabditis</taxon>
    </lineage>
</organism>
<sequence length="67" mass="7254">MLIFIQIIAAKGRFSRDIGQECFSSAECSVEGEKCCALCPADAECGPGTNFPAKCQPCEYPNHKEIP</sequence>
<proteinExistence type="predicted"/>
<accession>A0AAF3EP47</accession>
<evidence type="ECO:0000313" key="2">
    <source>
        <dbReference type="WBParaSite" id="MBELARI_LOCUS15843"/>
    </source>
</evidence>
<reference evidence="2" key="1">
    <citation type="submission" date="2024-02" db="UniProtKB">
        <authorList>
            <consortium name="WormBaseParasite"/>
        </authorList>
    </citation>
    <scope>IDENTIFICATION</scope>
</reference>
<evidence type="ECO:0000313" key="1">
    <source>
        <dbReference type="Proteomes" id="UP000887575"/>
    </source>
</evidence>
<dbReference type="AlphaFoldDB" id="A0AAF3EP47"/>